<organism evidence="2 3">
    <name type="scientific">Vitis vinifera</name>
    <name type="common">Grape</name>
    <dbReference type="NCBI Taxonomy" id="29760"/>
    <lineage>
        <taxon>Eukaryota</taxon>
        <taxon>Viridiplantae</taxon>
        <taxon>Streptophyta</taxon>
        <taxon>Embryophyta</taxon>
        <taxon>Tracheophyta</taxon>
        <taxon>Spermatophyta</taxon>
        <taxon>Magnoliopsida</taxon>
        <taxon>eudicotyledons</taxon>
        <taxon>Gunneridae</taxon>
        <taxon>Pentapetalae</taxon>
        <taxon>rosids</taxon>
        <taxon>Vitales</taxon>
        <taxon>Vitaceae</taxon>
        <taxon>Viteae</taxon>
        <taxon>Vitis</taxon>
    </lineage>
</organism>
<evidence type="ECO:0000256" key="1">
    <source>
        <dbReference type="SAM" id="MobiDB-lite"/>
    </source>
</evidence>
<feature type="compositionally biased region" description="Polar residues" evidence="1">
    <location>
        <begin position="1"/>
        <end position="16"/>
    </location>
</feature>
<proteinExistence type="predicted"/>
<feature type="region of interest" description="Disordered" evidence="1">
    <location>
        <begin position="1"/>
        <end position="21"/>
    </location>
</feature>
<evidence type="ECO:0000313" key="2">
    <source>
        <dbReference type="EMBL" id="RVX13074.1"/>
    </source>
</evidence>
<dbReference type="EMBL" id="QGNW01000026">
    <property type="protein sequence ID" value="RVX13074.1"/>
    <property type="molecule type" value="Genomic_DNA"/>
</dbReference>
<dbReference type="Proteomes" id="UP000288805">
    <property type="component" value="Unassembled WGS sequence"/>
</dbReference>
<feature type="region of interest" description="Disordered" evidence="1">
    <location>
        <begin position="98"/>
        <end position="127"/>
    </location>
</feature>
<feature type="compositionally biased region" description="Polar residues" evidence="1">
    <location>
        <begin position="108"/>
        <end position="127"/>
    </location>
</feature>
<reference evidence="2 3" key="1">
    <citation type="journal article" date="2018" name="PLoS Genet.">
        <title>Population sequencing reveals clonal diversity and ancestral inbreeding in the grapevine cultivar Chardonnay.</title>
        <authorList>
            <person name="Roach M.J."/>
            <person name="Johnson D.L."/>
            <person name="Bohlmann J."/>
            <person name="van Vuuren H.J."/>
            <person name="Jones S.J."/>
            <person name="Pretorius I.S."/>
            <person name="Schmidt S.A."/>
            <person name="Borneman A.R."/>
        </authorList>
    </citation>
    <scope>NUCLEOTIDE SEQUENCE [LARGE SCALE GENOMIC DNA]</scope>
    <source>
        <strain evidence="3">cv. Chardonnay</strain>
        <tissue evidence="2">Leaf</tissue>
    </source>
</reference>
<name>A0A438JVS9_VITVI</name>
<protein>
    <submittedName>
        <fullName evidence="2">Uncharacterized protein</fullName>
    </submittedName>
</protein>
<dbReference type="AlphaFoldDB" id="A0A438JVS9"/>
<gene>
    <name evidence="2" type="ORF">CK203_010022</name>
</gene>
<evidence type="ECO:0000313" key="3">
    <source>
        <dbReference type="Proteomes" id="UP000288805"/>
    </source>
</evidence>
<accession>A0A438JVS9</accession>
<sequence length="127" mass="13556">MDAATPATQVFQGHNSNGDHEVSRQEIQAAIAKAVELRALHAALIQGNSPANLKYPTASPVSRPPSHFSAQDYPVFHSYQKSVTSACANHITVLQTSPGTDFFKSSRRNSLGSSNPSHLATNADLQS</sequence>
<comment type="caution">
    <text evidence="2">The sequence shown here is derived from an EMBL/GenBank/DDBJ whole genome shotgun (WGS) entry which is preliminary data.</text>
</comment>